<organism evidence="1">
    <name type="scientific">Desulfofervidus auxilii</name>
    <dbReference type="NCBI Taxonomy" id="1621989"/>
    <lineage>
        <taxon>Bacteria</taxon>
        <taxon>Pseudomonadati</taxon>
        <taxon>Thermodesulfobacteriota</taxon>
        <taxon>Candidatus Desulfofervidia</taxon>
        <taxon>Candidatus Desulfofervidales</taxon>
        <taxon>Candidatus Desulfofervidaceae</taxon>
        <taxon>Candidatus Desulfofervidus</taxon>
    </lineage>
</organism>
<evidence type="ECO:0000313" key="1">
    <source>
        <dbReference type="EMBL" id="HDD43974.1"/>
    </source>
</evidence>
<comment type="caution">
    <text evidence="1">The sequence shown here is derived from an EMBL/GenBank/DDBJ whole genome shotgun (WGS) entry which is preliminary data.</text>
</comment>
<dbReference type="SUPFAM" id="SSF53335">
    <property type="entry name" value="S-adenosyl-L-methionine-dependent methyltransferases"/>
    <property type="match status" value="1"/>
</dbReference>
<dbReference type="GO" id="GO:0032259">
    <property type="term" value="P:methylation"/>
    <property type="evidence" value="ECO:0007669"/>
    <property type="project" value="InterPro"/>
</dbReference>
<dbReference type="GO" id="GO:0003676">
    <property type="term" value="F:nucleic acid binding"/>
    <property type="evidence" value="ECO:0007669"/>
    <property type="project" value="InterPro"/>
</dbReference>
<reference evidence="1" key="1">
    <citation type="journal article" date="2020" name="mSystems">
        <title>Genome- and Community-Level Interaction Insights into Carbon Utilization and Element Cycling Functions of Hydrothermarchaeota in Hydrothermal Sediment.</title>
        <authorList>
            <person name="Zhou Z."/>
            <person name="Liu Y."/>
            <person name="Xu W."/>
            <person name="Pan J."/>
            <person name="Luo Z.H."/>
            <person name="Li M."/>
        </authorList>
    </citation>
    <scope>NUCLEOTIDE SEQUENCE [LARGE SCALE GENOMIC DNA]</scope>
    <source>
        <strain evidence="1">HyVt-233</strain>
    </source>
</reference>
<accession>A0A7C0U269</accession>
<gene>
    <name evidence="1" type="ORF">ENG63_03830</name>
</gene>
<name>A0A7C0U269_DESA2</name>
<sequence length="193" mass="22562">MKKTLIDYIKRPKYDELYTPEIVVYPLLKYLPKGKIYWECTDFGGSNITKVLTKEGFKVRTSGLLKDGFDFLTDEPSFEFDIIITNPPYSLKNHFLKKCYEYKKPFALLLPLTALEGIERGKMFRKYGIQVLVLDKRISFLKHKNSPWFAVAWFCWRLLPRELVFESLKAVSGNPVQTEISPKKSASLRKYLS</sequence>
<dbReference type="GO" id="GO:0008168">
    <property type="term" value="F:methyltransferase activity"/>
    <property type="evidence" value="ECO:0007669"/>
    <property type="project" value="InterPro"/>
</dbReference>
<dbReference type="InterPro" id="IPR029063">
    <property type="entry name" value="SAM-dependent_MTases_sf"/>
</dbReference>
<dbReference type="EMBL" id="DRBS01000147">
    <property type="protein sequence ID" value="HDD43974.1"/>
    <property type="molecule type" value="Genomic_DNA"/>
</dbReference>
<dbReference type="PROSITE" id="PS00092">
    <property type="entry name" value="N6_MTASE"/>
    <property type="match status" value="1"/>
</dbReference>
<dbReference type="InterPro" id="IPR002052">
    <property type="entry name" value="DNA_methylase_N6_adenine_CS"/>
</dbReference>
<dbReference type="AlphaFoldDB" id="A0A7C0U269"/>
<dbReference type="Proteomes" id="UP000886289">
    <property type="component" value="Unassembled WGS sequence"/>
</dbReference>
<protein>
    <submittedName>
        <fullName evidence="1">tRNA (Adenine-N(6)-)-methyltransferase</fullName>
    </submittedName>
</protein>
<proteinExistence type="predicted"/>